<protein>
    <submittedName>
        <fullName evidence="2">Uncharacterized protein</fullName>
    </submittedName>
</protein>
<organism evidence="2 3">
    <name type="scientific">Blastomyces gilchristii (strain SLH14081)</name>
    <name type="common">Blastomyces dermatitidis</name>
    <dbReference type="NCBI Taxonomy" id="559298"/>
    <lineage>
        <taxon>Eukaryota</taxon>
        <taxon>Fungi</taxon>
        <taxon>Dikarya</taxon>
        <taxon>Ascomycota</taxon>
        <taxon>Pezizomycotina</taxon>
        <taxon>Eurotiomycetes</taxon>
        <taxon>Eurotiomycetidae</taxon>
        <taxon>Onygenales</taxon>
        <taxon>Ajellomycetaceae</taxon>
        <taxon>Blastomyces</taxon>
    </lineage>
</organism>
<evidence type="ECO:0000256" key="1">
    <source>
        <dbReference type="SAM" id="MobiDB-lite"/>
    </source>
</evidence>
<dbReference type="RefSeq" id="XP_031578213.1">
    <property type="nucleotide sequence ID" value="XM_031721602.1"/>
</dbReference>
<evidence type="ECO:0000313" key="2">
    <source>
        <dbReference type="EMBL" id="OAT08299.1"/>
    </source>
</evidence>
<proteinExistence type="predicted"/>
<reference evidence="3" key="1">
    <citation type="journal article" date="2015" name="PLoS Genet.">
        <title>The dynamic genome and transcriptome of the human fungal pathogen Blastomyces and close relative Emmonsia.</title>
        <authorList>
            <person name="Munoz J.F."/>
            <person name="Gauthier G.M."/>
            <person name="Desjardins C.A."/>
            <person name="Gallo J.E."/>
            <person name="Holder J."/>
            <person name="Sullivan T.D."/>
            <person name="Marty A.J."/>
            <person name="Carmen J.C."/>
            <person name="Chen Z."/>
            <person name="Ding L."/>
            <person name="Gujja S."/>
            <person name="Magrini V."/>
            <person name="Misas E."/>
            <person name="Mitreva M."/>
            <person name="Priest M."/>
            <person name="Saif S."/>
            <person name="Whiston E.A."/>
            <person name="Young S."/>
            <person name="Zeng Q."/>
            <person name="Goldman W.E."/>
            <person name="Mardis E.R."/>
            <person name="Taylor J.W."/>
            <person name="McEwen J.G."/>
            <person name="Clay O.K."/>
            <person name="Klein B.S."/>
            <person name="Cuomo C.A."/>
        </authorList>
    </citation>
    <scope>NUCLEOTIDE SEQUENCE [LARGE SCALE GENOMIC DNA]</scope>
    <source>
        <strain evidence="3">SLH14081</strain>
    </source>
</reference>
<keyword evidence="3" id="KW-1185">Reference proteome</keyword>
<sequence length="163" mass="18546">MFKLQMPEDEAKEQREKRNRNERRYAEEQLPDTENSNSFQSPFLLSSREEQDLTLSIKGSVESGVRAGATDIGGDSCWRLSLVSQQPSRVGIGYTQMWYESVLHDIDLHPSARLRDDGAGGIEFNMNATSPDDRIFDPGPVRSFRWWDGRSKQQDDTTRSSTG</sequence>
<gene>
    <name evidence="2" type="ORF">BDBG_04260</name>
</gene>
<dbReference type="AlphaFoldDB" id="A0A179UM48"/>
<dbReference type="EMBL" id="GG657454">
    <property type="protein sequence ID" value="OAT08299.1"/>
    <property type="molecule type" value="Genomic_DNA"/>
</dbReference>
<dbReference type="Proteomes" id="UP000002038">
    <property type="component" value="Unassembled WGS sequence"/>
</dbReference>
<dbReference type="VEuPathDB" id="FungiDB:BDBG_04260"/>
<feature type="region of interest" description="Disordered" evidence="1">
    <location>
        <begin position="1"/>
        <end position="43"/>
    </location>
</feature>
<feature type="compositionally biased region" description="Polar residues" evidence="1">
    <location>
        <begin position="32"/>
        <end position="43"/>
    </location>
</feature>
<name>A0A179UM48_BLAGS</name>
<accession>A0A179UM48</accession>
<evidence type="ECO:0000313" key="3">
    <source>
        <dbReference type="Proteomes" id="UP000002038"/>
    </source>
</evidence>
<dbReference type="KEGG" id="bgh:BDBG_04260"/>
<dbReference type="GeneID" id="8509732"/>